<gene>
    <name evidence="1" type="ORF">TWF481_006251</name>
</gene>
<protein>
    <submittedName>
        <fullName evidence="1">Uncharacterized protein</fullName>
    </submittedName>
</protein>
<comment type="caution">
    <text evidence="1">The sequence shown here is derived from an EMBL/GenBank/DDBJ whole genome shotgun (WGS) entry which is preliminary data.</text>
</comment>
<name>A0AAV9WGQ0_9PEZI</name>
<dbReference type="Proteomes" id="UP001370758">
    <property type="component" value="Unassembled WGS sequence"/>
</dbReference>
<evidence type="ECO:0000313" key="1">
    <source>
        <dbReference type="EMBL" id="KAK6507830.1"/>
    </source>
</evidence>
<proteinExistence type="predicted"/>
<reference evidence="1 2" key="1">
    <citation type="submission" date="2023-08" db="EMBL/GenBank/DDBJ databases">
        <authorList>
            <person name="Palmer J.M."/>
        </authorList>
    </citation>
    <scope>NUCLEOTIDE SEQUENCE [LARGE SCALE GENOMIC DNA]</scope>
    <source>
        <strain evidence="1 2">TWF481</strain>
    </source>
</reference>
<evidence type="ECO:0000313" key="2">
    <source>
        <dbReference type="Proteomes" id="UP001370758"/>
    </source>
</evidence>
<dbReference type="EMBL" id="JAVHJL010000003">
    <property type="protein sequence ID" value="KAK6507830.1"/>
    <property type="molecule type" value="Genomic_DNA"/>
</dbReference>
<organism evidence="1 2">
    <name type="scientific">Arthrobotrys musiformis</name>
    <dbReference type="NCBI Taxonomy" id="47236"/>
    <lineage>
        <taxon>Eukaryota</taxon>
        <taxon>Fungi</taxon>
        <taxon>Dikarya</taxon>
        <taxon>Ascomycota</taxon>
        <taxon>Pezizomycotina</taxon>
        <taxon>Orbiliomycetes</taxon>
        <taxon>Orbiliales</taxon>
        <taxon>Orbiliaceae</taxon>
        <taxon>Arthrobotrys</taxon>
    </lineage>
</organism>
<keyword evidence="2" id="KW-1185">Reference proteome</keyword>
<accession>A0AAV9WGQ0</accession>
<dbReference type="AlphaFoldDB" id="A0AAV9WGQ0"/>
<sequence length="67" mass="7592">MLSQVQANYPREFRAPPRWTEQHNRAFSTVCADKSLMKKQPSTAAKPKIQTFLPIAVLPLEDVNTPP</sequence>